<dbReference type="SUPFAM" id="SSF51905">
    <property type="entry name" value="FAD/NAD(P)-binding domain"/>
    <property type="match status" value="1"/>
</dbReference>
<dbReference type="InterPro" id="IPR036188">
    <property type="entry name" value="FAD/NAD-bd_sf"/>
</dbReference>
<evidence type="ECO:0000259" key="5">
    <source>
        <dbReference type="Pfam" id="PF01266"/>
    </source>
</evidence>
<protein>
    <submittedName>
        <fullName evidence="6">FAD-binding oxidoreductase</fullName>
    </submittedName>
</protein>
<reference evidence="6 7" key="1">
    <citation type="submission" date="2018-11" db="EMBL/GenBank/DDBJ databases">
        <authorList>
            <person name="Li F."/>
        </authorList>
    </citation>
    <scope>NUCLEOTIDE SEQUENCE [LARGE SCALE GENOMIC DNA]</scope>
    <source>
        <strain evidence="6 7">YS17T</strain>
    </source>
</reference>
<dbReference type="PANTHER" id="PTHR10961">
    <property type="entry name" value="PEROXISOMAL SARCOSINE OXIDASE"/>
    <property type="match status" value="1"/>
</dbReference>
<organism evidence="6 7">
    <name type="scientific">Aeromicrobium camelliae</name>
    <dbReference type="NCBI Taxonomy" id="1538144"/>
    <lineage>
        <taxon>Bacteria</taxon>
        <taxon>Bacillati</taxon>
        <taxon>Actinomycetota</taxon>
        <taxon>Actinomycetes</taxon>
        <taxon>Propionibacteriales</taxon>
        <taxon>Nocardioidaceae</taxon>
        <taxon>Aeromicrobium</taxon>
    </lineage>
</organism>
<dbReference type="AlphaFoldDB" id="A0A3N6W2F4"/>
<evidence type="ECO:0000256" key="1">
    <source>
        <dbReference type="ARBA" id="ARBA00001974"/>
    </source>
</evidence>
<dbReference type="Gene3D" id="3.50.50.60">
    <property type="entry name" value="FAD/NAD(P)-binding domain"/>
    <property type="match status" value="1"/>
</dbReference>
<dbReference type="PANTHER" id="PTHR10961:SF46">
    <property type="entry name" value="PEROXISOMAL SARCOSINE OXIDASE"/>
    <property type="match status" value="1"/>
</dbReference>
<keyword evidence="7" id="KW-1185">Reference proteome</keyword>
<evidence type="ECO:0000256" key="2">
    <source>
        <dbReference type="ARBA" id="ARBA00022630"/>
    </source>
</evidence>
<keyword evidence="2" id="KW-0285">Flavoprotein</keyword>
<evidence type="ECO:0000313" key="6">
    <source>
        <dbReference type="EMBL" id="RQN01670.1"/>
    </source>
</evidence>
<comment type="cofactor">
    <cofactor evidence="1">
        <name>FAD</name>
        <dbReference type="ChEBI" id="CHEBI:57692"/>
    </cofactor>
</comment>
<gene>
    <name evidence="6" type="ORF">EHW97_15000</name>
</gene>
<dbReference type="Pfam" id="PF01266">
    <property type="entry name" value="DAO"/>
    <property type="match status" value="1"/>
</dbReference>
<dbReference type="RefSeq" id="WP_124237982.1">
    <property type="nucleotide sequence ID" value="NZ_JBHUFI010000003.1"/>
</dbReference>
<sequence>MTSPSADIAVVGAGILGLATAFELQRRGARVTLYETGRPGQGQSAGQSRIFRHAHADPRLVDYAVTARGIWREWSELLGQDLIAPDGALAIGPKVADQHALLDEHPGVDARLVDADELRARLPVVADYDGPVMLDAGGGSIATLTAIALLSERLDEALVRDHVLSVRQLGAQDVEVRTGTGLRHHDAAVICAGRGTPSLARGLGLSLPVEQGAHVRVSFRPRTDVPSLATLQDTSGAFGESGVYAAAAEDRSRYGVGLAAAVPVGEDGTMLAPEGLAEHVQRVVAYVGRALPGLDPEPLDYVHCWVTRLPWGDDGVAVWTADDVALVAGHNLFKHAPALGRDLAATVLDGAVPALLRPENRLGEAVAS</sequence>
<comment type="caution">
    <text evidence="6">The sequence shown here is derived from an EMBL/GenBank/DDBJ whole genome shotgun (WGS) entry which is preliminary data.</text>
</comment>
<dbReference type="GO" id="GO:0050660">
    <property type="term" value="F:flavin adenine dinucleotide binding"/>
    <property type="evidence" value="ECO:0007669"/>
    <property type="project" value="InterPro"/>
</dbReference>
<evidence type="ECO:0000256" key="4">
    <source>
        <dbReference type="ARBA" id="ARBA00023002"/>
    </source>
</evidence>
<evidence type="ECO:0000313" key="7">
    <source>
        <dbReference type="Proteomes" id="UP000275225"/>
    </source>
</evidence>
<dbReference type="Gene3D" id="3.30.9.10">
    <property type="entry name" value="D-Amino Acid Oxidase, subunit A, domain 2"/>
    <property type="match status" value="1"/>
</dbReference>
<keyword evidence="4" id="KW-0560">Oxidoreductase</keyword>
<dbReference type="EMBL" id="RQJX01000030">
    <property type="protein sequence ID" value="RQN01670.1"/>
    <property type="molecule type" value="Genomic_DNA"/>
</dbReference>
<dbReference type="Proteomes" id="UP000275225">
    <property type="component" value="Unassembled WGS sequence"/>
</dbReference>
<dbReference type="GO" id="GO:0008115">
    <property type="term" value="F:sarcosine oxidase activity"/>
    <property type="evidence" value="ECO:0007669"/>
    <property type="project" value="TreeGrafter"/>
</dbReference>
<name>A0A3N6W2F4_9ACTN</name>
<dbReference type="InterPro" id="IPR006076">
    <property type="entry name" value="FAD-dep_OxRdtase"/>
</dbReference>
<proteinExistence type="predicted"/>
<accession>A0A3N6W2F4</accession>
<keyword evidence="3" id="KW-0274">FAD</keyword>
<dbReference type="OrthoDB" id="9806452at2"/>
<evidence type="ECO:0000256" key="3">
    <source>
        <dbReference type="ARBA" id="ARBA00022827"/>
    </source>
</evidence>
<dbReference type="InterPro" id="IPR045170">
    <property type="entry name" value="MTOX"/>
</dbReference>
<feature type="domain" description="FAD dependent oxidoreductase" evidence="5">
    <location>
        <begin position="7"/>
        <end position="345"/>
    </location>
</feature>